<organism evidence="1 2">
    <name type="scientific">Inhella crocodyli</name>
    <dbReference type="NCBI Taxonomy" id="2499851"/>
    <lineage>
        <taxon>Bacteria</taxon>
        <taxon>Pseudomonadati</taxon>
        <taxon>Pseudomonadota</taxon>
        <taxon>Betaproteobacteria</taxon>
        <taxon>Burkholderiales</taxon>
        <taxon>Sphaerotilaceae</taxon>
        <taxon>Inhella</taxon>
    </lineage>
</organism>
<keyword evidence="2" id="KW-1185">Reference proteome</keyword>
<dbReference type="EMBL" id="SACM01000006">
    <property type="protein sequence ID" value="RVT82362.1"/>
    <property type="molecule type" value="Genomic_DNA"/>
</dbReference>
<name>A0A3S2XM40_9BURK</name>
<dbReference type="RefSeq" id="WP_127684170.1">
    <property type="nucleotide sequence ID" value="NZ_SACM01000006.1"/>
</dbReference>
<accession>A0A3S2XM40</accession>
<dbReference type="OrthoDB" id="9154556at2"/>
<reference evidence="1 2" key="1">
    <citation type="submission" date="2019-01" db="EMBL/GenBank/DDBJ databases">
        <authorList>
            <person name="Chen W.-M."/>
        </authorList>
    </citation>
    <scope>NUCLEOTIDE SEQUENCE [LARGE SCALE GENOMIC DNA]</scope>
    <source>
        <strain evidence="1 2">CCP-18</strain>
    </source>
</reference>
<evidence type="ECO:0000313" key="1">
    <source>
        <dbReference type="EMBL" id="RVT82362.1"/>
    </source>
</evidence>
<proteinExistence type="predicted"/>
<evidence type="ECO:0000313" key="2">
    <source>
        <dbReference type="Proteomes" id="UP000288587"/>
    </source>
</evidence>
<comment type="caution">
    <text evidence="1">The sequence shown here is derived from an EMBL/GenBank/DDBJ whole genome shotgun (WGS) entry which is preliminary data.</text>
</comment>
<gene>
    <name evidence="1" type="ORF">EOD73_16625</name>
</gene>
<protein>
    <submittedName>
        <fullName evidence="1">Uncharacterized protein</fullName>
    </submittedName>
</protein>
<sequence length="101" mass="11538">MSDDTDTWGFAPPPFNAEASLVQFKRSLREMGLSERASGFELKGRQALAYELKDGAIALRLARRLTLRTPDWDAMAVRSGADQRKVLDEIKRRLARWQDED</sequence>
<dbReference type="AlphaFoldDB" id="A0A3S2XM40"/>
<dbReference type="Proteomes" id="UP000288587">
    <property type="component" value="Unassembled WGS sequence"/>
</dbReference>